<proteinExistence type="predicted"/>
<name>A0A0W8FMB7_9ZZZZ</name>
<protein>
    <submittedName>
        <fullName evidence="1">Uncharacterized protein</fullName>
    </submittedName>
</protein>
<dbReference type="AlphaFoldDB" id="A0A0W8FMB7"/>
<organism evidence="1">
    <name type="scientific">hydrocarbon metagenome</name>
    <dbReference type="NCBI Taxonomy" id="938273"/>
    <lineage>
        <taxon>unclassified sequences</taxon>
        <taxon>metagenomes</taxon>
        <taxon>ecological metagenomes</taxon>
    </lineage>
</organism>
<sequence>MPKKSAYWKRDFSPGIIGNGESHAERIPERRNRIIKIKMIILSRRKRIESRW</sequence>
<evidence type="ECO:0000313" key="1">
    <source>
        <dbReference type="EMBL" id="KUG22070.1"/>
    </source>
</evidence>
<gene>
    <name evidence="1" type="ORF">ASZ90_008144</name>
</gene>
<reference evidence="1" key="1">
    <citation type="journal article" date="2015" name="Proc. Natl. Acad. Sci. U.S.A.">
        <title>Networks of energetic and metabolic interactions define dynamics in microbial communities.</title>
        <authorList>
            <person name="Embree M."/>
            <person name="Liu J.K."/>
            <person name="Al-Bassam M.M."/>
            <person name="Zengler K."/>
        </authorList>
    </citation>
    <scope>NUCLEOTIDE SEQUENCE</scope>
</reference>
<dbReference type="EMBL" id="LNQE01000989">
    <property type="protein sequence ID" value="KUG22070.1"/>
    <property type="molecule type" value="Genomic_DNA"/>
</dbReference>
<accession>A0A0W8FMB7</accession>
<comment type="caution">
    <text evidence="1">The sequence shown here is derived from an EMBL/GenBank/DDBJ whole genome shotgun (WGS) entry which is preliminary data.</text>
</comment>